<dbReference type="Proteomes" id="UP000308014">
    <property type="component" value="Unassembled WGS sequence"/>
</dbReference>
<evidence type="ECO:0000313" key="3">
    <source>
        <dbReference type="Proteomes" id="UP000308014"/>
    </source>
</evidence>
<gene>
    <name evidence="2" type="ORF">D6D24_08646</name>
</gene>
<organism evidence="2 3">
    <name type="scientific">Aureobasidium pullulans</name>
    <name type="common">Black yeast</name>
    <name type="synonym">Pullularia pullulans</name>
    <dbReference type="NCBI Taxonomy" id="5580"/>
    <lineage>
        <taxon>Eukaryota</taxon>
        <taxon>Fungi</taxon>
        <taxon>Dikarya</taxon>
        <taxon>Ascomycota</taxon>
        <taxon>Pezizomycotina</taxon>
        <taxon>Dothideomycetes</taxon>
        <taxon>Dothideomycetidae</taxon>
        <taxon>Dothideales</taxon>
        <taxon>Saccotheciaceae</taxon>
        <taxon>Aureobasidium</taxon>
    </lineage>
</organism>
<reference evidence="2 3" key="1">
    <citation type="submission" date="2018-10" db="EMBL/GenBank/DDBJ databases">
        <title>Fifty Aureobasidium pullulans genomes reveal a recombining polyextremotolerant generalist.</title>
        <authorList>
            <person name="Gostincar C."/>
            <person name="Turk M."/>
            <person name="Zajc J."/>
            <person name="Gunde-Cimerman N."/>
        </authorList>
    </citation>
    <scope>NUCLEOTIDE SEQUENCE [LARGE SCALE GENOMIC DNA]</scope>
    <source>
        <strain evidence="2 3">EXF-11318</strain>
    </source>
</reference>
<evidence type="ECO:0000313" key="2">
    <source>
        <dbReference type="EMBL" id="THW09120.1"/>
    </source>
</evidence>
<dbReference type="AlphaFoldDB" id="A0A4S8UVJ7"/>
<evidence type="ECO:0000256" key="1">
    <source>
        <dbReference type="SAM" id="MobiDB-lite"/>
    </source>
</evidence>
<sequence>MANIRSSVELITSNSKKMHIASSTRELTTSNNKDGYYDEEEDDFYHGDRSSDYYRLQGLWSSTQSLR</sequence>
<name>A0A4S8UVJ7_AURPU</name>
<accession>A0A4S8UVJ7</accession>
<feature type="compositionally biased region" description="Polar residues" evidence="1">
    <location>
        <begin position="19"/>
        <end position="33"/>
    </location>
</feature>
<comment type="caution">
    <text evidence="2">The sequence shown here is derived from an EMBL/GenBank/DDBJ whole genome shotgun (WGS) entry which is preliminary data.</text>
</comment>
<dbReference type="EMBL" id="QZAJ01000514">
    <property type="protein sequence ID" value="THW09120.1"/>
    <property type="molecule type" value="Genomic_DNA"/>
</dbReference>
<proteinExistence type="predicted"/>
<protein>
    <submittedName>
        <fullName evidence="2">Uncharacterized protein</fullName>
    </submittedName>
</protein>
<feature type="region of interest" description="Disordered" evidence="1">
    <location>
        <begin position="19"/>
        <end position="38"/>
    </location>
</feature>